<accession>A0A178CXX8</accession>
<sequence>MGEKEDKEKAEKLAAAKKRVAQLQKKKKAAAGSSGEKSSAASKDASKKGDERVGDGPDGDADAADAADSQEKATTKGDDASDAEAAQPAIEETQGDKVAGNTADVDLDADEAAFNAAIQAASADSPTPGTVLSPATVSPPSTDLDQPSHAKGTSPRHAARQPSISLQSKIRSTSFRDSGPLSPAAMSANSVLRVEELERENKRLAKEAEVHERRWRKLEEELEEVREENAEKQANGEAEEEIRRLRAEIDALRRRASSTTTTSRRESATGEDTAMLKAELERKDSTIADMQLEISRLRGQLSSQTQGCEAHGEQIAGLQSLLSSTEAKVKALESDLTDAKKALSKASEKAVLDSTERTSKEMKIRTLERELQETAAHRDEVVKKAEQLEKKIEVMNKLHREAEARHATKLAATEATAREIPALRMKIEKAERENSQLREKHKRVMSGDGGGEVLDELEDEERQKLERRIRELEGQVFDLQRGVWRDKRVQMQPRGDDVGSRTSLDPGAEDFDEVDLSGPGNASSRRRSFASQQQQPRHSNFAQVLNSGLAAFRANTTSPSSQQNRPRNDSLLQEFDDDDDDAFDEHAFARAQKEEEARKMVEHVREVKRGLKQWVGWRLDLVEARRAGVGVGYGEIFEL</sequence>
<dbReference type="RefSeq" id="XP_022499104.1">
    <property type="nucleotide sequence ID" value="XM_022644836.1"/>
</dbReference>
<comment type="caution">
    <text evidence="2">The sequence shown here is derived from an EMBL/GenBank/DDBJ whole genome shotgun (WGS) entry which is preliminary data.</text>
</comment>
<evidence type="ECO:0000313" key="2">
    <source>
        <dbReference type="EMBL" id="OAL34092.1"/>
    </source>
</evidence>
<dbReference type="GO" id="GO:0000796">
    <property type="term" value="C:condensin complex"/>
    <property type="evidence" value="ECO:0007669"/>
    <property type="project" value="TreeGrafter"/>
</dbReference>
<dbReference type="GeneID" id="34589961"/>
<dbReference type="OrthoDB" id="5413982at2759"/>
<feature type="region of interest" description="Disordered" evidence="1">
    <location>
        <begin position="488"/>
        <end position="538"/>
    </location>
</feature>
<feature type="region of interest" description="Disordered" evidence="1">
    <location>
        <begin position="222"/>
        <end position="241"/>
    </location>
</feature>
<feature type="compositionally biased region" description="Low complexity" evidence="1">
    <location>
        <begin position="30"/>
        <end position="43"/>
    </location>
</feature>
<evidence type="ECO:0008006" key="4">
    <source>
        <dbReference type="Google" id="ProtNLM"/>
    </source>
</evidence>
<feature type="compositionally biased region" description="Polar residues" evidence="1">
    <location>
        <begin position="125"/>
        <end position="145"/>
    </location>
</feature>
<feature type="compositionally biased region" description="Basic and acidic residues" evidence="1">
    <location>
        <begin position="44"/>
        <end position="55"/>
    </location>
</feature>
<feature type="region of interest" description="Disordered" evidence="1">
    <location>
        <begin position="1"/>
        <end position="104"/>
    </location>
</feature>
<feature type="region of interest" description="Disordered" evidence="1">
    <location>
        <begin position="555"/>
        <end position="578"/>
    </location>
</feature>
<keyword evidence="3" id="KW-1185">Reference proteome</keyword>
<protein>
    <recommendedName>
        <fullName evidence="4">M protein repeat protein</fullName>
    </recommendedName>
</protein>
<feature type="compositionally biased region" description="Basic and acidic residues" evidence="1">
    <location>
        <begin position="69"/>
        <end position="79"/>
    </location>
</feature>
<dbReference type="PANTHER" id="PTHR43941">
    <property type="entry name" value="STRUCTURAL MAINTENANCE OF CHROMOSOMES PROTEIN 2"/>
    <property type="match status" value="1"/>
</dbReference>
<gene>
    <name evidence="2" type="ORF">AYO20_06547</name>
</gene>
<dbReference type="GO" id="GO:0007076">
    <property type="term" value="P:mitotic chromosome condensation"/>
    <property type="evidence" value="ECO:0007669"/>
    <property type="project" value="TreeGrafter"/>
</dbReference>
<dbReference type="Gene3D" id="1.10.287.1490">
    <property type="match status" value="1"/>
</dbReference>
<dbReference type="AlphaFoldDB" id="A0A178CXX8"/>
<dbReference type="GO" id="GO:0003682">
    <property type="term" value="F:chromatin binding"/>
    <property type="evidence" value="ECO:0007669"/>
    <property type="project" value="TreeGrafter"/>
</dbReference>
<dbReference type="EMBL" id="LVCJ01000042">
    <property type="protein sequence ID" value="OAL34092.1"/>
    <property type="molecule type" value="Genomic_DNA"/>
</dbReference>
<reference evidence="2 3" key="1">
    <citation type="submission" date="2016-03" db="EMBL/GenBank/DDBJ databases">
        <title>The draft genome sequence of Fonsecaea nubica causative agent of cutaneous subcutaneous infection in human host.</title>
        <authorList>
            <person name="Costa F."/>
            <person name="Sybren D.H."/>
            <person name="Raittz R.T."/>
            <person name="Weiss V.A."/>
            <person name="Leao A.C."/>
            <person name="Gomes R."/>
            <person name="De Souza E.M."/>
            <person name="Pedrosa F.O."/>
            <person name="Steffens M.B."/>
            <person name="Bombassaro A."/>
            <person name="Tadra-Sfeir M.Z."/>
            <person name="Moreno L.F."/>
            <person name="Najafzadeh M.J."/>
            <person name="Felipe M.S."/>
            <person name="Teixeira M."/>
            <person name="Sun J."/>
            <person name="Xi L."/>
            <person name="Castro M.A."/>
            <person name="Vicente V.A."/>
        </authorList>
    </citation>
    <scope>NUCLEOTIDE SEQUENCE [LARGE SCALE GENOMIC DNA]</scope>
    <source>
        <strain evidence="2 3">CBS 269.64</strain>
    </source>
</reference>
<name>A0A178CXX8_9EURO</name>
<feature type="region of interest" description="Disordered" evidence="1">
    <location>
        <begin position="118"/>
        <end position="186"/>
    </location>
</feature>
<feature type="compositionally biased region" description="Polar residues" evidence="1">
    <location>
        <begin position="555"/>
        <end position="565"/>
    </location>
</feature>
<evidence type="ECO:0000313" key="3">
    <source>
        <dbReference type="Proteomes" id="UP000185904"/>
    </source>
</evidence>
<dbReference type="Proteomes" id="UP000185904">
    <property type="component" value="Unassembled WGS sequence"/>
</dbReference>
<feature type="region of interest" description="Disordered" evidence="1">
    <location>
        <begin position="431"/>
        <end position="458"/>
    </location>
</feature>
<proteinExistence type="predicted"/>
<dbReference type="GO" id="GO:0000793">
    <property type="term" value="C:condensed chromosome"/>
    <property type="evidence" value="ECO:0007669"/>
    <property type="project" value="TreeGrafter"/>
</dbReference>
<organism evidence="2 3">
    <name type="scientific">Fonsecaea nubica</name>
    <dbReference type="NCBI Taxonomy" id="856822"/>
    <lineage>
        <taxon>Eukaryota</taxon>
        <taxon>Fungi</taxon>
        <taxon>Dikarya</taxon>
        <taxon>Ascomycota</taxon>
        <taxon>Pezizomycotina</taxon>
        <taxon>Eurotiomycetes</taxon>
        <taxon>Chaetothyriomycetidae</taxon>
        <taxon>Chaetothyriales</taxon>
        <taxon>Herpotrichiellaceae</taxon>
        <taxon>Fonsecaea</taxon>
    </lineage>
</organism>
<dbReference type="PANTHER" id="PTHR43941:SF1">
    <property type="entry name" value="STRUCTURAL MAINTENANCE OF CHROMOSOMES PROTEIN 2"/>
    <property type="match status" value="1"/>
</dbReference>
<feature type="compositionally biased region" description="Basic and acidic residues" evidence="1">
    <location>
        <begin position="488"/>
        <end position="499"/>
    </location>
</feature>
<evidence type="ECO:0000256" key="1">
    <source>
        <dbReference type="SAM" id="MobiDB-lite"/>
    </source>
</evidence>
<dbReference type="GO" id="GO:0000785">
    <property type="term" value="C:chromatin"/>
    <property type="evidence" value="ECO:0007669"/>
    <property type="project" value="TreeGrafter"/>
</dbReference>
<feature type="compositionally biased region" description="Polar residues" evidence="1">
    <location>
        <begin position="162"/>
        <end position="176"/>
    </location>
</feature>
<feature type="compositionally biased region" description="Basic residues" evidence="1">
    <location>
        <begin position="15"/>
        <end position="29"/>
    </location>
</feature>
<feature type="compositionally biased region" description="Basic and acidic residues" evidence="1">
    <location>
        <begin position="1"/>
        <end position="14"/>
    </location>
</feature>
<feature type="region of interest" description="Disordered" evidence="1">
    <location>
        <begin position="250"/>
        <end position="277"/>
    </location>
</feature>